<reference evidence="1 2" key="1">
    <citation type="journal article" date="2023" name="Plants (Basel)">
        <title>Bridging the Gap: Combining Genomics and Transcriptomics Approaches to Understand Stylosanthes scabra, an Orphan Legume from the Brazilian Caatinga.</title>
        <authorList>
            <person name="Ferreira-Neto J.R.C."/>
            <person name="da Silva M.D."/>
            <person name="Binneck E."/>
            <person name="de Melo N.F."/>
            <person name="da Silva R.H."/>
            <person name="de Melo A.L.T.M."/>
            <person name="Pandolfi V."/>
            <person name="Bustamante F.O."/>
            <person name="Brasileiro-Vidal A.C."/>
            <person name="Benko-Iseppon A.M."/>
        </authorList>
    </citation>
    <scope>NUCLEOTIDE SEQUENCE [LARGE SCALE GENOMIC DNA]</scope>
    <source>
        <tissue evidence="1">Leaves</tissue>
    </source>
</reference>
<comment type="caution">
    <text evidence="1">The sequence shown here is derived from an EMBL/GenBank/DDBJ whole genome shotgun (WGS) entry which is preliminary data.</text>
</comment>
<evidence type="ECO:0000313" key="2">
    <source>
        <dbReference type="Proteomes" id="UP001341840"/>
    </source>
</evidence>
<sequence>MPVPNAGHEDQTQVWFTTVECRGLQLPKAAMFLQLEHVAYGTLGTLDRMVRIPSPANSSVKQRNRIDRGNRMIIIAFQPSHHLVVFSISPVRFSEPLAGVASL</sequence>
<proteinExistence type="predicted"/>
<protein>
    <submittedName>
        <fullName evidence="1">Uncharacterized protein</fullName>
    </submittedName>
</protein>
<keyword evidence="2" id="KW-1185">Reference proteome</keyword>
<evidence type="ECO:0000313" key="1">
    <source>
        <dbReference type="EMBL" id="MED6176383.1"/>
    </source>
</evidence>
<gene>
    <name evidence="1" type="ORF">PIB30_087716</name>
</gene>
<dbReference type="Proteomes" id="UP001341840">
    <property type="component" value="Unassembled WGS sequence"/>
</dbReference>
<accession>A0ABU6VUN5</accession>
<organism evidence="1 2">
    <name type="scientific">Stylosanthes scabra</name>
    <dbReference type="NCBI Taxonomy" id="79078"/>
    <lineage>
        <taxon>Eukaryota</taxon>
        <taxon>Viridiplantae</taxon>
        <taxon>Streptophyta</taxon>
        <taxon>Embryophyta</taxon>
        <taxon>Tracheophyta</taxon>
        <taxon>Spermatophyta</taxon>
        <taxon>Magnoliopsida</taxon>
        <taxon>eudicotyledons</taxon>
        <taxon>Gunneridae</taxon>
        <taxon>Pentapetalae</taxon>
        <taxon>rosids</taxon>
        <taxon>fabids</taxon>
        <taxon>Fabales</taxon>
        <taxon>Fabaceae</taxon>
        <taxon>Papilionoideae</taxon>
        <taxon>50 kb inversion clade</taxon>
        <taxon>dalbergioids sensu lato</taxon>
        <taxon>Dalbergieae</taxon>
        <taxon>Pterocarpus clade</taxon>
        <taxon>Stylosanthes</taxon>
    </lineage>
</organism>
<dbReference type="EMBL" id="JASCZI010152592">
    <property type="protein sequence ID" value="MED6176383.1"/>
    <property type="molecule type" value="Genomic_DNA"/>
</dbReference>
<name>A0ABU6VUN5_9FABA</name>